<evidence type="ECO:0000256" key="2">
    <source>
        <dbReference type="ARBA" id="ARBA00022448"/>
    </source>
</evidence>
<dbReference type="InterPro" id="IPR000515">
    <property type="entry name" value="MetI-like"/>
</dbReference>
<organism evidence="9 10">
    <name type="scientific">Arthrobacter methylotrophus</name>
    <dbReference type="NCBI Taxonomy" id="121291"/>
    <lineage>
        <taxon>Bacteria</taxon>
        <taxon>Bacillati</taxon>
        <taxon>Actinomycetota</taxon>
        <taxon>Actinomycetes</taxon>
        <taxon>Micrococcales</taxon>
        <taxon>Micrococcaceae</taxon>
        <taxon>Arthrobacter</taxon>
    </lineage>
</organism>
<dbReference type="CDD" id="cd06261">
    <property type="entry name" value="TM_PBP2"/>
    <property type="match status" value="1"/>
</dbReference>
<evidence type="ECO:0000256" key="5">
    <source>
        <dbReference type="ARBA" id="ARBA00022989"/>
    </source>
</evidence>
<feature type="transmembrane region" description="Helical" evidence="7">
    <location>
        <begin position="260"/>
        <end position="278"/>
    </location>
</feature>
<keyword evidence="3" id="KW-1003">Cell membrane</keyword>
<feature type="domain" description="ABC transmembrane type-1" evidence="8">
    <location>
        <begin position="88"/>
        <end position="278"/>
    </location>
</feature>
<reference evidence="9 10" key="1">
    <citation type="submission" date="2024-09" db="EMBL/GenBank/DDBJ databases">
        <authorList>
            <person name="Sun Q."/>
            <person name="Mori K."/>
        </authorList>
    </citation>
    <scope>NUCLEOTIDE SEQUENCE [LARGE SCALE GENOMIC DNA]</scope>
    <source>
        <strain evidence="9 10">JCM 13519</strain>
    </source>
</reference>
<dbReference type="PROSITE" id="PS50928">
    <property type="entry name" value="ABC_TM1"/>
    <property type="match status" value="1"/>
</dbReference>
<protein>
    <submittedName>
        <fullName evidence="9">ABC transporter permease</fullName>
    </submittedName>
</protein>
<comment type="similarity">
    <text evidence="7">Belongs to the binding-protein-dependent transport system permease family.</text>
</comment>
<feature type="transmembrane region" description="Helical" evidence="7">
    <location>
        <begin position="209"/>
        <end position="234"/>
    </location>
</feature>
<gene>
    <name evidence="9" type="ORF">ACFFPI_14245</name>
</gene>
<dbReference type="SUPFAM" id="SSF161098">
    <property type="entry name" value="MetI-like"/>
    <property type="match status" value="1"/>
</dbReference>
<keyword evidence="5 7" id="KW-1133">Transmembrane helix</keyword>
<evidence type="ECO:0000256" key="6">
    <source>
        <dbReference type="ARBA" id="ARBA00023136"/>
    </source>
</evidence>
<keyword evidence="6 7" id="KW-0472">Membrane</keyword>
<proteinExistence type="inferred from homology"/>
<evidence type="ECO:0000256" key="1">
    <source>
        <dbReference type="ARBA" id="ARBA00004651"/>
    </source>
</evidence>
<dbReference type="PANTHER" id="PTHR43386:SF1">
    <property type="entry name" value="D,D-DIPEPTIDE TRANSPORT SYSTEM PERMEASE PROTEIN DDPC-RELATED"/>
    <property type="match status" value="1"/>
</dbReference>
<feature type="transmembrane region" description="Helical" evidence="7">
    <location>
        <begin position="127"/>
        <end position="145"/>
    </location>
</feature>
<comment type="subcellular location">
    <subcellularLocation>
        <location evidence="1 7">Cell membrane</location>
        <topology evidence="1 7">Multi-pass membrane protein</topology>
    </subcellularLocation>
</comment>
<dbReference type="Gene3D" id="1.10.3720.10">
    <property type="entry name" value="MetI-like"/>
    <property type="match status" value="1"/>
</dbReference>
<dbReference type="InterPro" id="IPR050366">
    <property type="entry name" value="BP-dependent_transpt_permease"/>
</dbReference>
<evidence type="ECO:0000256" key="4">
    <source>
        <dbReference type="ARBA" id="ARBA00022692"/>
    </source>
</evidence>
<evidence type="ECO:0000256" key="7">
    <source>
        <dbReference type="RuleBase" id="RU363032"/>
    </source>
</evidence>
<dbReference type="RefSeq" id="WP_345035259.1">
    <property type="nucleotide sequence ID" value="NZ_BAABED010000001.1"/>
</dbReference>
<dbReference type="Proteomes" id="UP001589536">
    <property type="component" value="Unassembled WGS sequence"/>
</dbReference>
<comment type="caution">
    <text evidence="9">The sequence shown here is derived from an EMBL/GenBank/DDBJ whole genome shotgun (WGS) entry which is preliminary data.</text>
</comment>
<dbReference type="InterPro" id="IPR035906">
    <property type="entry name" value="MetI-like_sf"/>
</dbReference>
<evidence type="ECO:0000313" key="10">
    <source>
        <dbReference type="Proteomes" id="UP001589536"/>
    </source>
</evidence>
<dbReference type="EMBL" id="JBHMBH010000029">
    <property type="protein sequence ID" value="MFB9715276.1"/>
    <property type="molecule type" value="Genomic_DNA"/>
</dbReference>
<sequence>MTLLTSPQTVGSPDPRWHAKLLPKSPLAVVLSAIVIVIVGVAIFGPAIAPQDPVAIDLGSAHQGPSLAHWLGTDGNGRDLLSRLIVGSRTSILAPLLVILIASLFGCTVGIVAAWYGGAVDAVISRFLDAVFAIPGLLLAILAAAVFGNGLLAPITALAVAYMPYFARLIRGAGIREVSMPYIAAFKISGMSSWRICVKHLLPNLSGYVISQATVSFGYAMVDLAMVSFLGLGVQPPSPDWGLMVSSGEASMLRGYPDEAIFSGLLIIITVVVFNVLGEKVDEMTKAKRS</sequence>
<dbReference type="Pfam" id="PF00528">
    <property type="entry name" value="BPD_transp_1"/>
    <property type="match status" value="1"/>
</dbReference>
<keyword evidence="2 7" id="KW-0813">Transport</keyword>
<evidence type="ECO:0000256" key="3">
    <source>
        <dbReference type="ARBA" id="ARBA00022475"/>
    </source>
</evidence>
<keyword evidence="10" id="KW-1185">Reference proteome</keyword>
<dbReference type="Pfam" id="PF12911">
    <property type="entry name" value="OppC_N"/>
    <property type="match status" value="1"/>
</dbReference>
<evidence type="ECO:0000313" key="9">
    <source>
        <dbReference type="EMBL" id="MFB9715276.1"/>
    </source>
</evidence>
<evidence type="ECO:0000259" key="8">
    <source>
        <dbReference type="PROSITE" id="PS50928"/>
    </source>
</evidence>
<feature type="transmembrane region" description="Helical" evidence="7">
    <location>
        <begin position="26"/>
        <end position="49"/>
    </location>
</feature>
<dbReference type="InterPro" id="IPR025966">
    <property type="entry name" value="OppC_N"/>
</dbReference>
<accession>A0ABV5USU2</accession>
<feature type="transmembrane region" description="Helical" evidence="7">
    <location>
        <begin position="92"/>
        <end position="115"/>
    </location>
</feature>
<name>A0ABV5USU2_9MICC</name>
<dbReference type="PANTHER" id="PTHR43386">
    <property type="entry name" value="OLIGOPEPTIDE TRANSPORT SYSTEM PERMEASE PROTEIN APPC"/>
    <property type="match status" value="1"/>
</dbReference>
<keyword evidence="4 7" id="KW-0812">Transmembrane</keyword>